<proteinExistence type="predicted"/>
<reference evidence="1" key="1">
    <citation type="submission" date="2020-05" db="EMBL/GenBank/DDBJ databases">
        <authorList>
            <person name="Chiriac C."/>
            <person name="Salcher M."/>
            <person name="Ghai R."/>
            <person name="Kavagutti S V."/>
        </authorList>
    </citation>
    <scope>NUCLEOTIDE SEQUENCE</scope>
</reference>
<organism evidence="1">
    <name type="scientific">uncultured Caudovirales phage</name>
    <dbReference type="NCBI Taxonomy" id="2100421"/>
    <lineage>
        <taxon>Viruses</taxon>
        <taxon>Duplodnaviria</taxon>
        <taxon>Heunggongvirae</taxon>
        <taxon>Uroviricota</taxon>
        <taxon>Caudoviricetes</taxon>
        <taxon>Peduoviridae</taxon>
        <taxon>Maltschvirus</taxon>
        <taxon>Maltschvirus maltsch</taxon>
    </lineage>
</organism>
<gene>
    <name evidence="1" type="ORF">UFOVP1254_76</name>
</gene>
<sequence>MYLVIDRERMVVVCRHPSHNVVAHLSNIQFAHIHTFLIEDSEPDGIGCLETVEMLRLYTALTGTVFPGFDRQVLTAKLFDLVSRIAPVEVNPLLVIAQSNCLPLSDKGHYRYNPVGVTPIALRKEMLPPALLPGDKVFAVPQTVVPTYVPVVKSQQTGAETKYPPPWS</sequence>
<protein>
    <submittedName>
        <fullName evidence="1">Uncharacterized protein</fullName>
    </submittedName>
</protein>
<dbReference type="EMBL" id="LR797210">
    <property type="protein sequence ID" value="CAB4194471.1"/>
    <property type="molecule type" value="Genomic_DNA"/>
</dbReference>
<name>A0A6J5RLJ1_9CAUD</name>
<evidence type="ECO:0000313" key="1">
    <source>
        <dbReference type="EMBL" id="CAB4194471.1"/>
    </source>
</evidence>
<accession>A0A6J5RLJ1</accession>